<feature type="domain" description="Protein kinase" evidence="1">
    <location>
        <begin position="210"/>
        <end position="489"/>
    </location>
</feature>
<gene>
    <name evidence="2" type="ORF">RHAB15C_0000513</name>
</gene>
<dbReference type="PANTHER" id="PTHR44167">
    <property type="entry name" value="OVARIAN-SPECIFIC SERINE/THREONINE-PROTEIN KINASE LOK-RELATED"/>
    <property type="match status" value="1"/>
</dbReference>
<dbReference type="Gene3D" id="1.10.510.10">
    <property type="entry name" value="Transferase(Phosphotransferase) domain 1"/>
    <property type="match status" value="1"/>
</dbReference>
<name>A0ABX8YZ60_9BACT</name>
<dbReference type="SUPFAM" id="SSF56112">
    <property type="entry name" value="Protein kinase-like (PK-like)"/>
    <property type="match status" value="1"/>
</dbReference>
<dbReference type="PROSITE" id="PS00108">
    <property type="entry name" value="PROTEIN_KINASE_ST"/>
    <property type="match status" value="1"/>
</dbReference>
<dbReference type="Proteomes" id="UP000822862">
    <property type="component" value="Chromosome"/>
</dbReference>
<dbReference type="InterPro" id="IPR008271">
    <property type="entry name" value="Ser/Thr_kinase_AS"/>
</dbReference>
<protein>
    <submittedName>
        <fullName evidence="2">Protein kinase domain</fullName>
    </submittedName>
</protein>
<sequence>MPYIDAIAIEKTTASETYSKAPGKMIELPAGLKKNRLKFKLPSNDTFTQAETNVYVEVIDKGFFEYSKSFILSIMSMMHLKFLKTTYKGKTIYINMNSLSNRLGIKINKICSKNFHLEIEKQLETACETEKKIDAFFQEIIKTKYTEDGNELKTASGGLISKTYFRKLLGITAFSQFHSKKKQEVIYLLKDESILFLKKKEDEEWPLLTLFTKNILSKGSFGKVLIVQELSMGRLSVAKIAHDPDAMSSAIISSDSHEVIMNEAIILNKIFLNSNPIGIQQEPYSLFDFRLKNTNYYGYIALKYDSSLDKIMRKLKPDEKIASARQLLKGLQELEKQQISHGDIKEANCLFQRKSDASIECVIADFGGAIDLSKKAKWPSIGTPYYQLEEDYIAYRSLRRQLRRSKKTDSENNKLRTDIKNLLLCRDVYAMGIVLDNLLGSYIKKEESTELYSLISQMLKISWEKRISASEALAKFERAFSLSNLSKAI</sequence>
<dbReference type="InterPro" id="IPR000719">
    <property type="entry name" value="Prot_kinase_dom"/>
</dbReference>
<dbReference type="PANTHER" id="PTHR44167:SF18">
    <property type="entry name" value="PROTEIN KINASE DOMAIN-CONTAINING PROTEIN"/>
    <property type="match status" value="1"/>
</dbReference>
<keyword evidence="2" id="KW-0808">Transferase</keyword>
<reference evidence="2 3" key="1">
    <citation type="submission" date="2021-05" db="EMBL/GenBank/DDBJ databases">
        <title>Ecology and evolution of chlamydial symbionts of arthropods.</title>
        <authorList>
            <person name="Halter T."/>
            <person name="Sixt B.S."/>
            <person name="Toenshoff E.R."/>
            <person name="Koestlbacher S."/>
            <person name="Schulz F."/>
            <person name="Kostanjsek R."/>
            <person name="Collingro A."/>
            <person name="Hendrickx F."/>
            <person name="Horn M."/>
        </authorList>
    </citation>
    <scope>NUCLEOTIDE SEQUENCE [LARGE SCALE GENOMIC DNA]</scope>
    <source>
        <strain evidence="2 3">15C</strain>
    </source>
</reference>
<proteinExistence type="predicted"/>
<dbReference type="PROSITE" id="PS50011">
    <property type="entry name" value="PROTEIN_KINASE_DOM"/>
    <property type="match status" value="1"/>
</dbReference>
<accession>A0ABX8YZ60</accession>
<dbReference type="EMBL" id="CP075585">
    <property type="protein sequence ID" value="QZA58635.1"/>
    <property type="molecule type" value="Genomic_DNA"/>
</dbReference>
<dbReference type="SMART" id="SM00220">
    <property type="entry name" value="S_TKc"/>
    <property type="match status" value="1"/>
</dbReference>
<keyword evidence="3" id="KW-1185">Reference proteome</keyword>
<dbReference type="InterPro" id="IPR011009">
    <property type="entry name" value="Kinase-like_dom_sf"/>
</dbReference>
<dbReference type="GO" id="GO:0016301">
    <property type="term" value="F:kinase activity"/>
    <property type="evidence" value="ECO:0007669"/>
    <property type="project" value="UniProtKB-KW"/>
</dbReference>
<keyword evidence="2" id="KW-0418">Kinase</keyword>
<organism evidence="2 3">
    <name type="scientific">Candidatus Rhabdochlamydia porcellionis</name>
    <dbReference type="NCBI Taxonomy" id="225148"/>
    <lineage>
        <taxon>Bacteria</taxon>
        <taxon>Pseudomonadati</taxon>
        <taxon>Chlamydiota</taxon>
        <taxon>Chlamydiia</taxon>
        <taxon>Parachlamydiales</taxon>
        <taxon>Candidatus Rhabdochlamydiaceae</taxon>
        <taxon>Candidatus Rhabdochlamydia</taxon>
    </lineage>
</organism>
<dbReference type="Pfam" id="PF00069">
    <property type="entry name" value="Pkinase"/>
    <property type="match status" value="1"/>
</dbReference>
<dbReference type="RefSeq" id="WP_194845769.1">
    <property type="nucleotide sequence ID" value="NZ_CP075585.1"/>
</dbReference>
<evidence type="ECO:0000313" key="3">
    <source>
        <dbReference type="Proteomes" id="UP000822862"/>
    </source>
</evidence>
<evidence type="ECO:0000313" key="2">
    <source>
        <dbReference type="EMBL" id="QZA58635.1"/>
    </source>
</evidence>
<evidence type="ECO:0000259" key="1">
    <source>
        <dbReference type="PROSITE" id="PS50011"/>
    </source>
</evidence>